<dbReference type="PANTHER" id="PTHR10642">
    <property type="entry name" value="RIBONUCLEASE H1"/>
    <property type="match status" value="1"/>
</dbReference>
<dbReference type="InterPro" id="IPR011320">
    <property type="entry name" value="RNase_H1_N"/>
</dbReference>
<dbReference type="InterPro" id="IPR050092">
    <property type="entry name" value="RNase_H"/>
</dbReference>
<keyword evidence="4" id="KW-0540">Nuclease</keyword>
<keyword evidence="5" id="KW-0479">Metal-binding</keyword>
<dbReference type="EMBL" id="QSIR01000060">
    <property type="protein sequence ID" value="RHC99190.1"/>
    <property type="molecule type" value="Genomic_DNA"/>
</dbReference>
<dbReference type="GO" id="GO:0043137">
    <property type="term" value="P:DNA replication, removal of RNA primer"/>
    <property type="evidence" value="ECO:0007669"/>
    <property type="project" value="TreeGrafter"/>
</dbReference>
<evidence type="ECO:0000313" key="10">
    <source>
        <dbReference type="Proteomes" id="UP000284472"/>
    </source>
</evidence>
<comment type="similarity">
    <text evidence="2">Belongs to the RNase H family.</text>
</comment>
<organism evidence="9 10">
    <name type="scientific">Mediterraneibacter gnavus</name>
    <name type="common">Ruminococcus gnavus</name>
    <dbReference type="NCBI Taxonomy" id="33038"/>
    <lineage>
        <taxon>Bacteria</taxon>
        <taxon>Bacillati</taxon>
        <taxon>Bacillota</taxon>
        <taxon>Clostridia</taxon>
        <taxon>Lachnospirales</taxon>
        <taxon>Lachnospiraceae</taxon>
        <taxon>Mediterraneibacter</taxon>
    </lineage>
</organism>
<proteinExistence type="inferred from homology"/>
<evidence type="ECO:0000256" key="2">
    <source>
        <dbReference type="ARBA" id="ARBA00005300"/>
    </source>
</evidence>
<feature type="domain" description="RNase H type-1" evidence="8">
    <location>
        <begin position="65"/>
        <end position="203"/>
    </location>
</feature>
<dbReference type="InterPro" id="IPR012337">
    <property type="entry name" value="RNaseH-like_sf"/>
</dbReference>
<dbReference type="Gene3D" id="3.30.420.10">
    <property type="entry name" value="Ribonuclease H-like superfamily/Ribonuclease H"/>
    <property type="match status" value="1"/>
</dbReference>
<protein>
    <recommendedName>
        <fullName evidence="3">ribonuclease H</fullName>
        <ecNumber evidence="3">3.1.26.4</ecNumber>
    </recommendedName>
</protein>
<dbReference type="Gene3D" id="3.30.160.690">
    <property type="entry name" value="Bacterial toxin RNase RnlA/LsoA, N repeated domain"/>
    <property type="match status" value="1"/>
</dbReference>
<comment type="caution">
    <text evidence="9">The sequence shown here is derived from an EMBL/GenBank/DDBJ whole genome shotgun (WGS) entry which is preliminary data.</text>
</comment>
<dbReference type="GO" id="GO:0004523">
    <property type="term" value="F:RNA-DNA hybrid ribonuclease activity"/>
    <property type="evidence" value="ECO:0007669"/>
    <property type="project" value="UniProtKB-EC"/>
</dbReference>
<dbReference type="Gene3D" id="6.10.250.2650">
    <property type="match status" value="1"/>
</dbReference>
<evidence type="ECO:0000256" key="7">
    <source>
        <dbReference type="ARBA" id="ARBA00022801"/>
    </source>
</evidence>
<dbReference type="InterPro" id="IPR043994">
    <property type="entry name" value="RnlA/LsoA-toxin_DBD"/>
</dbReference>
<dbReference type="EC" id="3.1.26.4" evidence="3"/>
<dbReference type="Gene3D" id="3.40.970.10">
    <property type="entry name" value="Ribonuclease H1, N-terminal domain"/>
    <property type="match status" value="1"/>
</dbReference>
<dbReference type="GO" id="GO:0046872">
    <property type="term" value="F:metal ion binding"/>
    <property type="evidence" value="ECO:0007669"/>
    <property type="project" value="UniProtKB-KW"/>
</dbReference>
<dbReference type="SUPFAM" id="SSF55658">
    <property type="entry name" value="L9 N-domain-like"/>
    <property type="match status" value="1"/>
</dbReference>
<evidence type="ECO:0000256" key="1">
    <source>
        <dbReference type="ARBA" id="ARBA00000077"/>
    </source>
</evidence>
<evidence type="ECO:0000256" key="4">
    <source>
        <dbReference type="ARBA" id="ARBA00022722"/>
    </source>
</evidence>
<dbReference type="Proteomes" id="UP000284472">
    <property type="component" value="Unassembled WGS sequence"/>
</dbReference>
<dbReference type="Pfam" id="PF00075">
    <property type="entry name" value="RNase_H"/>
    <property type="match status" value="1"/>
</dbReference>
<keyword evidence="6" id="KW-0255">Endonuclease</keyword>
<dbReference type="InterPro" id="IPR037056">
    <property type="entry name" value="RNase_H1_N_sf"/>
</dbReference>
<dbReference type="GO" id="GO:0003676">
    <property type="term" value="F:nucleic acid binding"/>
    <property type="evidence" value="ECO:0007669"/>
    <property type="project" value="InterPro"/>
</dbReference>
<evidence type="ECO:0000256" key="5">
    <source>
        <dbReference type="ARBA" id="ARBA00022723"/>
    </source>
</evidence>
<evidence type="ECO:0000256" key="3">
    <source>
        <dbReference type="ARBA" id="ARBA00012180"/>
    </source>
</evidence>
<dbReference type="Pfam" id="PF19034">
    <property type="entry name" value="RnlA-toxin_DBD"/>
    <property type="match status" value="1"/>
</dbReference>
<dbReference type="RefSeq" id="WP_118044264.1">
    <property type="nucleotide sequence ID" value="NZ_BAABXJ010000001.1"/>
</dbReference>
<dbReference type="PROSITE" id="PS50879">
    <property type="entry name" value="RNASE_H_1"/>
    <property type="match status" value="1"/>
</dbReference>
<evidence type="ECO:0000256" key="6">
    <source>
        <dbReference type="ARBA" id="ARBA00022759"/>
    </source>
</evidence>
<dbReference type="Pfam" id="PF01693">
    <property type="entry name" value="Cauli_VI"/>
    <property type="match status" value="1"/>
</dbReference>
<sequence>MAKKKVFAVKRGKTTGLFYSWAECQESVNGYPGAEFKGFSAEEEAKAYLEGKETAKIASNTHETLEEGLIVYVDGSFDEKIGKYSFGCIILTPNGETIKESGNGDNPESLAIRNVAGEMLGAMYAVKWAIKNGYISLDLRYDYEGIEKWATGEWKAKNTLTQKYAEFMKEHQKHLNIKFTKIKAHTGDFYNEEVDKLAKAALTEGKGIPKIKRGDFWFTVEGITEDDLIAVLGLVKEEIGSDKIAEEEKSIAHGKSISLKISNKDRVVVSHYSKSNTVVMQGKPQLLFSTIISYITELVDIEEIPKIFNNTYNVSIDKDEVCSEFQFYMPNSFDKFSSKMEKALLQAVYNLKLNGKMFDGTFLAHPAMRVVEAHLKILLVKYEIIPDAKYIKDNGFNMFDKLGAKYKLKMDQHGTATEDKAKYIGNLYTFYHNNRHVLFHWDDPTGPLDTTKLLSVEDAHDKIKRALAIIDEYYE</sequence>
<dbReference type="InterPro" id="IPR036397">
    <property type="entry name" value="RNaseH_sf"/>
</dbReference>
<comment type="catalytic activity">
    <reaction evidence="1">
        <text>Endonucleolytic cleavage to 5'-phosphomonoester.</text>
        <dbReference type="EC" id="3.1.26.4"/>
    </reaction>
</comment>
<dbReference type="CDD" id="cd09277">
    <property type="entry name" value="RNase_HI_bacteria_like"/>
    <property type="match status" value="1"/>
</dbReference>
<dbReference type="SUPFAM" id="SSF53098">
    <property type="entry name" value="Ribonuclease H-like"/>
    <property type="match status" value="1"/>
</dbReference>
<dbReference type="InterPro" id="IPR009027">
    <property type="entry name" value="Ribosomal_bL9/RNase_H1_N"/>
</dbReference>
<evidence type="ECO:0000259" key="8">
    <source>
        <dbReference type="PROSITE" id="PS50879"/>
    </source>
</evidence>
<dbReference type="AlphaFoldDB" id="A0A414CUZ9"/>
<keyword evidence="7" id="KW-0378">Hydrolase</keyword>
<dbReference type="PANTHER" id="PTHR10642:SF26">
    <property type="entry name" value="RIBONUCLEASE H1"/>
    <property type="match status" value="1"/>
</dbReference>
<dbReference type="InterPro" id="IPR031845">
    <property type="entry name" value="RnlA_toxin_NRD"/>
</dbReference>
<gene>
    <name evidence="9" type="ORF">DW812_18235</name>
</gene>
<reference evidence="9 10" key="1">
    <citation type="submission" date="2018-08" db="EMBL/GenBank/DDBJ databases">
        <title>A genome reference for cultivated species of the human gut microbiota.</title>
        <authorList>
            <person name="Zou Y."/>
            <person name="Xue W."/>
            <person name="Luo G."/>
        </authorList>
    </citation>
    <scope>NUCLEOTIDE SEQUENCE [LARGE SCALE GENOMIC DNA]</scope>
    <source>
        <strain evidence="9 10">AM32-6</strain>
    </source>
</reference>
<accession>A0A414CUZ9</accession>
<evidence type="ECO:0000313" key="9">
    <source>
        <dbReference type="EMBL" id="RHC99190.1"/>
    </source>
</evidence>
<name>A0A414CUZ9_MEDGN</name>
<dbReference type="InterPro" id="IPR002156">
    <property type="entry name" value="RNaseH_domain"/>
</dbReference>
<dbReference type="Pfam" id="PF15935">
    <property type="entry name" value="RnlA_toxin"/>
    <property type="match status" value="1"/>
</dbReference>